<gene>
    <name evidence="1" type="ORF">LSH36_575g02062</name>
</gene>
<proteinExistence type="predicted"/>
<comment type="caution">
    <text evidence="1">The sequence shown here is derived from an EMBL/GenBank/DDBJ whole genome shotgun (WGS) entry which is preliminary data.</text>
</comment>
<dbReference type="EMBL" id="JAODUP010000575">
    <property type="protein sequence ID" value="KAK2146988.1"/>
    <property type="molecule type" value="Genomic_DNA"/>
</dbReference>
<evidence type="ECO:0000313" key="1">
    <source>
        <dbReference type="EMBL" id="KAK2146988.1"/>
    </source>
</evidence>
<name>A0AAD9J5U7_9ANNE</name>
<reference evidence="1" key="1">
    <citation type="journal article" date="2023" name="Mol. Biol. Evol.">
        <title>Third-Generation Sequencing Reveals the Adaptive Role of the Epigenome in Three Deep-Sea Polychaetes.</title>
        <authorList>
            <person name="Perez M."/>
            <person name="Aroh O."/>
            <person name="Sun Y."/>
            <person name="Lan Y."/>
            <person name="Juniper S.K."/>
            <person name="Young C.R."/>
            <person name="Angers B."/>
            <person name="Qian P.Y."/>
        </authorList>
    </citation>
    <scope>NUCLEOTIDE SEQUENCE</scope>
    <source>
        <strain evidence="1">P08H-3</strain>
    </source>
</reference>
<dbReference type="AlphaFoldDB" id="A0AAD9J5U7"/>
<sequence length="161" mass="18202">MELRSWPSERTSERRRVSKGWSTITGDNRRDGLLCYRCKNAKTNEECNAETNLVDCEEESTVNTRYDTCRTRVVKTIQDGILYSKGCVVGPCSLDGKQDVALGLDCDRSYPEWDCEYCCREDRCNANGVESRMTSTPAVITCSLTAVVICWRTAVTWTIAE</sequence>
<protein>
    <submittedName>
        <fullName evidence="1">Uncharacterized protein</fullName>
    </submittedName>
</protein>
<evidence type="ECO:0000313" key="2">
    <source>
        <dbReference type="Proteomes" id="UP001208570"/>
    </source>
</evidence>
<accession>A0AAD9J5U7</accession>
<dbReference type="Proteomes" id="UP001208570">
    <property type="component" value="Unassembled WGS sequence"/>
</dbReference>
<organism evidence="1 2">
    <name type="scientific">Paralvinella palmiformis</name>
    <dbReference type="NCBI Taxonomy" id="53620"/>
    <lineage>
        <taxon>Eukaryota</taxon>
        <taxon>Metazoa</taxon>
        <taxon>Spiralia</taxon>
        <taxon>Lophotrochozoa</taxon>
        <taxon>Annelida</taxon>
        <taxon>Polychaeta</taxon>
        <taxon>Sedentaria</taxon>
        <taxon>Canalipalpata</taxon>
        <taxon>Terebellida</taxon>
        <taxon>Terebelliformia</taxon>
        <taxon>Alvinellidae</taxon>
        <taxon>Paralvinella</taxon>
    </lineage>
</organism>
<keyword evidence="2" id="KW-1185">Reference proteome</keyword>
<dbReference type="CDD" id="cd00117">
    <property type="entry name" value="TFP"/>
    <property type="match status" value="1"/>
</dbReference>